<proteinExistence type="inferred from homology"/>
<dbReference type="Gene3D" id="1.10.132.20">
    <property type="entry name" value="Ribosome-recycling factor"/>
    <property type="match status" value="1"/>
</dbReference>
<organism evidence="9 10">
    <name type="scientific">Parachlamydia acanthamoebae</name>
    <dbReference type="NCBI Taxonomy" id="83552"/>
    <lineage>
        <taxon>Bacteria</taxon>
        <taxon>Pseudomonadati</taxon>
        <taxon>Chlamydiota</taxon>
        <taxon>Chlamydiia</taxon>
        <taxon>Parachlamydiales</taxon>
        <taxon>Parachlamydiaceae</taxon>
        <taxon>Parachlamydia</taxon>
    </lineage>
</organism>
<accession>A0A0C1E5G4</accession>
<dbReference type="PANTHER" id="PTHR20982">
    <property type="entry name" value="RIBOSOME RECYCLING FACTOR"/>
    <property type="match status" value="1"/>
</dbReference>
<dbReference type="Gene3D" id="3.30.1360.40">
    <property type="match status" value="1"/>
</dbReference>
<evidence type="ECO:0000256" key="6">
    <source>
        <dbReference type="HAMAP-Rule" id="MF_00040"/>
    </source>
</evidence>
<dbReference type="GO" id="GO:0043023">
    <property type="term" value="F:ribosomal large subunit binding"/>
    <property type="evidence" value="ECO:0007669"/>
    <property type="project" value="TreeGrafter"/>
</dbReference>
<evidence type="ECO:0000256" key="1">
    <source>
        <dbReference type="ARBA" id="ARBA00004496"/>
    </source>
</evidence>
<evidence type="ECO:0000256" key="4">
    <source>
        <dbReference type="ARBA" id="ARBA00022917"/>
    </source>
</evidence>
<dbReference type="HAMAP" id="MF_00040">
    <property type="entry name" value="RRF"/>
    <property type="match status" value="1"/>
</dbReference>
<reference evidence="9 10" key="1">
    <citation type="journal article" date="2014" name="Mol. Biol. Evol.">
        <title>Massive expansion of Ubiquitination-related gene families within the Chlamydiae.</title>
        <authorList>
            <person name="Domman D."/>
            <person name="Collingro A."/>
            <person name="Lagkouvardos I."/>
            <person name="Gehre L."/>
            <person name="Weinmaier T."/>
            <person name="Rattei T."/>
            <person name="Subtil A."/>
            <person name="Horn M."/>
        </authorList>
    </citation>
    <scope>NUCLEOTIDE SEQUENCE [LARGE SCALE GENOMIC DNA]</scope>
    <source>
        <strain evidence="9 10">OEW1</strain>
    </source>
</reference>
<dbReference type="FunFam" id="1.10.132.20:FF:000001">
    <property type="entry name" value="Ribosome-recycling factor"/>
    <property type="match status" value="1"/>
</dbReference>
<evidence type="ECO:0000313" key="9">
    <source>
        <dbReference type="EMBL" id="KIA76562.1"/>
    </source>
</evidence>
<feature type="domain" description="Ribosome recycling factor" evidence="8">
    <location>
        <begin position="18"/>
        <end position="180"/>
    </location>
</feature>
<dbReference type="InterPro" id="IPR036191">
    <property type="entry name" value="RRF_sf"/>
</dbReference>
<dbReference type="InterPro" id="IPR002661">
    <property type="entry name" value="Ribosome_recyc_fac"/>
</dbReference>
<dbReference type="PANTHER" id="PTHR20982:SF3">
    <property type="entry name" value="MITOCHONDRIAL RIBOSOME RECYCLING FACTOR PSEUDO 1"/>
    <property type="match status" value="1"/>
</dbReference>
<evidence type="ECO:0000256" key="5">
    <source>
        <dbReference type="ARBA" id="ARBA00025050"/>
    </source>
</evidence>
<dbReference type="RefSeq" id="WP_006340731.1">
    <property type="nucleotide sequence ID" value="NZ_BAWW01000066.1"/>
</dbReference>
<feature type="coiled-coil region" evidence="7">
    <location>
        <begin position="1"/>
        <end position="28"/>
    </location>
</feature>
<dbReference type="Proteomes" id="UP000031307">
    <property type="component" value="Unassembled WGS sequence"/>
</dbReference>
<dbReference type="AlphaFoldDB" id="A0A0C1E5G4"/>
<dbReference type="FunFam" id="3.30.1360.40:FF:000001">
    <property type="entry name" value="Ribosome-recycling factor"/>
    <property type="match status" value="1"/>
</dbReference>
<evidence type="ECO:0000313" key="10">
    <source>
        <dbReference type="Proteomes" id="UP000031307"/>
    </source>
</evidence>
<comment type="function">
    <text evidence="5 6">Responsible for the release of ribosomes from messenger RNA at the termination of protein biosynthesis. May increase the efficiency of translation by recycling ribosomes from one round of translation to another.</text>
</comment>
<name>A0A0C1E5G4_9BACT</name>
<dbReference type="EMBL" id="JSAM01000112">
    <property type="protein sequence ID" value="KIA76562.1"/>
    <property type="molecule type" value="Genomic_DNA"/>
</dbReference>
<comment type="caution">
    <text evidence="9">The sequence shown here is derived from an EMBL/GenBank/DDBJ whole genome shotgun (WGS) entry which is preliminary data.</text>
</comment>
<dbReference type="NCBIfam" id="TIGR00496">
    <property type="entry name" value="frr"/>
    <property type="match status" value="1"/>
</dbReference>
<dbReference type="InterPro" id="IPR023584">
    <property type="entry name" value="Ribosome_recyc_fac_dom"/>
</dbReference>
<gene>
    <name evidence="6 9" type="primary">frr</name>
    <name evidence="9" type="ORF">DB43_AB00270</name>
</gene>
<sequence>MSTVKQTKEKMEAALEHLKNDLNSIRTGQANPGMLDGITVEVYGSQMRLRDIATINSPEARQLLITPFDAGTAGAIGKSIERANLGFMPIVDGNAVRIKIPPMDESLRKEMAKLCHKKQEEAKVAIRNHRRDANDLVRKQKAAGELPEDQMKKQEKEIQELTDKYCKLADEIAAKKEKEISTI</sequence>
<dbReference type="PATRIC" id="fig|83552.4.peg.2339"/>
<evidence type="ECO:0000256" key="2">
    <source>
        <dbReference type="ARBA" id="ARBA00005912"/>
    </source>
</evidence>
<dbReference type="GO" id="GO:0006415">
    <property type="term" value="P:translational termination"/>
    <property type="evidence" value="ECO:0007669"/>
    <property type="project" value="UniProtKB-UniRule"/>
</dbReference>
<dbReference type="Pfam" id="PF01765">
    <property type="entry name" value="RRF"/>
    <property type="match status" value="1"/>
</dbReference>
<evidence type="ECO:0000256" key="3">
    <source>
        <dbReference type="ARBA" id="ARBA00022490"/>
    </source>
</evidence>
<dbReference type="GO" id="GO:0005737">
    <property type="term" value="C:cytoplasm"/>
    <property type="evidence" value="ECO:0007669"/>
    <property type="project" value="UniProtKB-SubCell"/>
</dbReference>
<keyword evidence="4 6" id="KW-0648">Protein biosynthesis</keyword>
<dbReference type="CDD" id="cd00520">
    <property type="entry name" value="RRF"/>
    <property type="match status" value="1"/>
</dbReference>
<comment type="subcellular location">
    <subcellularLocation>
        <location evidence="1 6">Cytoplasm</location>
    </subcellularLocation>
</comment>
<keyword evidence="3 6" id="KW-0963">Cytoplasm</keyword>
<protein>
    <recommendedName>
        <fullName evidence="6">Ribosome-recycling factor</fullName>
        <shortName evidence="6">RRF</shortName>
    </recommendedName>
    <alternativeName>
        <fullName evidence="6">Ribosome-releasing factor</fullName>
    </alternativeName>
</protein>
<evidence type="ECO:0000256" key="7">
    <source>
        <dbReference type="SAM" id="Coils"/>
    </source>
</evidence>
<evidence type="ECO:0000259" key="8">
    <source>
        <dbReference type="Pfam" id="PF01765"/>
    </source>
</evidence>
<keyword evidence="7" id="KW-0175">Coiled coil</keyword>
<comment type="similarity">
    <text evidence="2 6">Belongs to the RRF family.</text>
</comment>
<dbReference type="OMA" id="FNPMNNG"/>
<dbReference type="SUPFAM" id="SSF55194">
    <property type="entry name" value="Ribosome recycling factor, RRF"/>
    <property type="match status" value="1"/>
</dbReference>